<comment type="caution">
    <text evidence="1">The sequence shown here is derived from an EMBL/GenBank/DDBJ whole genome shotgun (WGS) entry which is preliminary data.</text>
</comment>
<reference evidence="1 2" key="1">
    <citation type="submission" date="2023-08" db="EMBL/GenBank/DDBJ databases">
        <authorList>
            <person name="Joshi A."/>
            <person name="Thite S."/>
        </authorList>
    </citation>
    <scope>NUCLEOTIDE SEQUENCE [LARGE SCALE GENOMIC DNA]</scope>
    <source>
        <strain evidence="1 2">AC40</strain>
    </source>
</reference>
<gene>
    <name evidence="1" type="ORF">Q3O60_10275</name>
</gene>
<proteinExistence type="predicted"/>
<dbReference type="RefSeq" id="WP_305893837.1">
    <property type="nucleotide sequence ID" value="NZ_JAUZVZ010000012.1"/>
</dbReference>
<dbReference type="NCBIfam" id="TIGR02444">
    <property type="entry name" value="TIGR02444 family protein"/>
    <property type="match status" value="1"/>
</dbReference>
<organism evidence="1 2">
    <name type="scientific">Alkalimonas collagenimarina</name>
    <dbReference type="NCBI Taxonomy" id="400390"/>
    <lineage>
        <taxon>Bacteria</taxon>
        <taxon>Pseudomonadati</taxon>
        <taxon>Pseudomonadota</taxon>
        <taxon>Gammaproteobacteria</taxon>
        <taxon>Alkalimonas</taxon>
    </lineage>
</organism>
<sequence length="150" mass="17400">MSKLPTPEQLWQFCLQVYPAIQQPLLKLQDEPGANVNLMLLLLYAEQQHWRWSTAEIEQLHQAVRPVNQQCTQPIRQLRRQLSNQATLKQALLLAELEAEKLEQQALLAACPNPAKGSDDDLLTRYLQQLDPDIDNWQHLLFDLRQSLAR</sequence>
<dbReference type="Pfam" id="PF09523">
    <property type="entry name" value="DUF2390"/>
    <property type="match status" value="1"/>
</dbReference>
<name>A0ABT9H0G7_9GAMM</name>
<accession>A0ABT9H0G7</accession>
<dbReference type="EMBL" id="JAUZVZ010000012">
    <property type="protein sequence ID" value="MDP4536574.1"/>
    <property type="molecule type" value="Genomic_DNA"/>
</dbReference>
<dbReference type="InterPro" id="IPR012659">
    <property type="entry name" value="CHP02444"/>
</dbReference>
<keyword evidence="2" id="KW-1185">Reference proteome</keyword>
<evidence type="ECO:0000313" key="1">
    <source>
        <dbReference type="EMBL" id="MDP4536574.1"/>
    </source>
</evidence>
<protein>
    <submittedName>
        <fullName evidence="1">TIGR02444 family protein</fullName>
    </submittedName>
</protein>
<evidence type="ECO:0000313" key="2">
    <source>
        <dbReference type="Proteomes" id="UP001231616"/>
    </source>
</evidence>
<dbReference type="Proteomes" id="UP001231616">
    <property type="component" value="Unassembled WGS sequence"/>
</dbReference>